<dbReference type="InterPro" id="IPR002156">
    <property type="entry name" value="RNaseH_domain"/>
</dbReference>
<comment type="caution">
    <text evidence="2">The sequence shown here is derived from an EMBL/GenBank/DDBJ whole genome shotgun (WGS) entry which is preliminary data.</text>
</comment>
<protein>
    <recommendedName>
        <fullName evidence="1">RNase H type-1 domain-containing protein</fullName>
    </recommendedName>
</protein>
<name>A0A9D3U9G5_9ROSI</name>
<feature type="domain" description="RNase H type-1" evidence="1">
    <location>
        <begin position="238"/>
        <end position="305"/>
    </location>
</feature>
<gene>
    <name evidence="2" type="ORF">J1N35_044576</name>
</gene>
<dbReference type="Proteomes" id="UP000828251">
    <property type="component" value="Unassembled WGS sequence"/>
</dbReference>
<organism evidence="2 3">
    <name type="scientific">Gossypium stocksii</name>
    <dbReference type="NCBI Taxonomy" id="47602"/>
    <lineage>
        <taxon>Eukaryota</taxon>
        <taxon>Viridiplantae</taxon>
        <taxon>Streptophyta</taxon>
        <taxon>Embryophyta</taxon>
        <taxon>Tracheophyta</taxon>
        <taxon>Spermatophyta</taxon>
        <taxon>Magnoliopsida</taxon>
        <taxon>eudicotyledons</taxon>
        <taxon>Gunneridae</taxon>
        <taxon>Pentapetalae</taxon>
        <taxon>rosids</taxon>
        <taxon>malvids</taxon>
        <taxon>Malvales</taxon>
        <taxon>Malvaceae</taxon>
        <taxon>Malvoideae</taxon>
        <taxon>Gossypium</taxon>
    </lineage>
</organism>
<dbReference type="PANTHER" id="PTHR47074">
    <property type="entry name" value="BNAC02G40300D PROTEIN"/>
    <property type="match status" value="1"/>
</dbReference>
<evidence type="ECO:0000313" key="3">
    <source>
        <dbReference type="Proteomes" id="UP000828251"/>
    </source>
</evidence>
<accession>A0A9D3U9G5</accession>
<dbReference type="AlphaFoldDB" id="A0A9D3U9G5"/>
<dbReference type="GO" id="GO:0004523">
    <property type="term" value="F:RNA-DNA hybrid ribonuclease activity"/>
    <property type="evidence" value="ECO:0007669"/>
    <property type="project" value="InterPro"/>
</dbReference>
<keyword evidence="3" id="KW-1185">Reference proteome</keyword>
<dbReference type="OrthoDB" id="1002648at2759"/>
<dbReference type="InterPro" id="IPR052929">
    <property type="entry name" value="RNase_H-like_EbsB-rel"/>
</dbReference>
<dbReference type="PANTHER" id="PTHR47074:SF61">
    <property type="entry name" value="RNASE H TYPE-1 DOMAIN-CONTAINING PROTEIN"/>
    <property type="match status" value="1"/>
</dbReference>
<evidence type="ECO:0000259" key="1">
    <source>
        <dbReference type="Pfam" id="PF13456"/>
    </source>
</evidence>
<dbReference type="GO" id="GO:0003676">
    <property type="term" value="F:nucleic acid binding"/>
    <property type="evidence" value="ECO:0007669"/>
    <property type="project" value="InterPro"/>
</dbReference>
<evidence type="ECO:0000313" key="2">
    <source>
        <dbReference type="EMBL" id="KAH1032402.1"/>
    </source>
</evidence>
<sequence length="305" mass="34479">MAKMVKGFVSQTGLEATHSARLSFSKVESYPSFTWRNICGARELITDGLLWRIGNGRAVNIWNNPWLPSPGNSRLLVHNMCTQWTIVDQLIDESSMTWKEDIIYKFVDHDQARRIFNIPLAHINAEDVLVWRHDNTGEYTVKSGYRVLLSGRSQLTSCNMDTNDLEDSEHLLWFCEVLRRLWQLLNLRVDLDRNISDGKKQLSYASELKVGCVIESLLISTGSIFWRPLLSGVIKLDFDASFISDSNSSIAAVVARNDQGLVTGACAYQYEDITDAVVAEARAYECALLFAIDMGFKKIILEVDS</sequence>
<proteinExistence type="predicted"/>
<dbReference type="Pfam" id="PF13456">
    <property type="entry name" value="RVT_3"/>
    <property type="match status" value="1"/>
</dbReference>
<dbReference type="EMBL" id="JAIQCV010000013">
    <property type="protein sequence ID" value="KAH1032402.1"/>
    <property type="molecule type" value="Genomic_DNA"/>
</dbReference>
<reference evidence="2 3" key="1">
    <citation type="journal article" date="2021" name="Plant Biotechnol. J.">
        <title>Multi-omics assisted identification of the key and species-specific regulatory components of drought-tolerant mechanisms in Gossypium stocksii.</title>
        <authorList>
            <person name="Yu D."/>
            <person name="Ke L."/>
            <person name="Zhang D."/>
            <person name="Wu Y."/>
            <person name="Sun Y."/>
            <person name="Mei J."/>
            <person name="Sun J."/>
            <person name="Sun Y."/>
        </authorList>
    </citation>
    <scope>NUCLEOTIDE SEQUENCE [LARGE SCALE GENOMIC DNA]</scope>
    <source>
        <strain evidence="3">cv. E1</strain>
        <tissue evidence="2">Leaf</tissue>
    </source>
</reference>